<reference evidence="1 2" key="1">
    <citation type="submission" date="2019-07" db="EMBL/GenBank/DDBJ databases">
        <title>Draft genome for Aliikangiella sp. M105.</title>
        <authorList>
            <person name="Wang G."/>
        </authorList>
    </citation>
    <scope>NUCLEOTIDE SEQUENCE [LARGE SCALE GENOMIC DNA]</scope>
    <source>
        <strain evidence="1 2">M105</strain>
    </source>
</reference>
<proteinExistence type="predicted"/>
<protein>
    <submittedName>
        <fullName evidence="1">DUF3540 domain-containing protein</fullName>
    </submittedName>
</protein>
<dbReference type="AlphaFoldDB" id="A0A545UDA8"/>
<dbReference type="InterPro" id="IPR021927">
    <property type="entry name" value="DUF3540"/>
</dbReference>
<dbReference type="EMBL" id="VIKS01000008">
    <property type="protein sequence ID" value="TQV87448.1"/>
    <property type="molecule type" value="Genomic_DNA"/>
</dbReference>
<accession>A0A545UDA8</accession>
<dbReference type="Proteomes" id="UP000315439">
    <property type="component" value="Unassembled WGS sequence"/>
</dbReference>
<evidence type="ECO:0000313" key="2">
    <source>
        <dbReference type="Proteomes" id="UP000315439"/>
    </source>
</evidence>
<dbReference type="OrthoDB" id="6399163at2"/>
<name>A0A545UDA8_9GAMM</name>
<dbReference type="Pfam" id="PF12059">
    <property type="entry name" value="DUF3540"/>
    <property type="match status" value="2"/>
</dbReference>
<gene>
    <name evidence="1" type="ORF">FLL46_12480</name>
</gene>
<sequence>MKMSNQPISLEKAPTQAKMFIGEITEMLEQGRYRINACYLAQKSFGCLIEPQVSDQVLIIQQADKMYISQIISREGGNQATLSLPQAEKVTLHAQQLNLSSIEKTQIQTQGDLELLSCGGKILTNATQIVFNAIETLVQLARNSIHRATNIDQQAEVLIRNHSQYQLVTASKDIKIDAERINMG</sequence>
<dbReference type="RefSeq" id="WP_142894199.1">
    <property type="nucleotide sequence ID" value="NZ_ML660164.1"/>
</dbReference>
<comment type="caution">
    <text evidence="1">The sequence shown here is derived from an EMBL/GenBank/DDBJ whole genome shotgun (WGS) entry which is preliminary data.</text>
</comment>
<organism evidence="1 2">
    <name type="scientific">Aliikangiella coralliicola</name>
    <dbReference type="NCBI Taxonomy" id="2592383"/>
    <lineage>
        <taxon>Bacteria</taxon>
        <taxon>Pseudomonadati</taxon>
        <taxon>Pseudomonadota</taxon>
        <taxon>Gammaproteobacteria</taxon>
        <taxon>Oceanospirillales</taxon>
        <taxon>Pleioneaceae</taxon>
        <taxon>Aliikangiella</taxon>
    </lineage>
</organism>
<evidence type="ECO:0000313" key="1">
    <source>
        <dbReference type="EMBL" id="TQV87448.1"/>
    </source>
</evidence>
<keyword evidence="2" id="KW-1185">Reference proteome</keyword>